<evidence type="ECO:0000313" key="3">
    <source>
        <dbReference type="Proteomes" id="UP000775129"/>
    </source>
</evidence>
<proteinExistence type="predicted"/>
<organism evidence="2 3">
    <name type="scientific">Brachybacterium paraconglomeratum</name>
    <dbReference type="NCBI Taxonomy" id="173362"/>
    <lineage>
        <taxon>Bacteria</taxon>
        <taxon>Bacillati</taxon>
        <taxon>Actinomycetota</taxon>
        <taxon>Actinomycetes</taxon>
        <taxon>Micrococcales</taxon>
        <taxon>Dermabacteraceae</taxon>
        <taxon>Brachybacterium</taxon>
    </lineage>
</organism>
<name>A0A921GNV8_9MICO</name>
<accession>A0A921GNV8</accession>
<reference evidence="2" key="1">
    <citation type="journal article" date="2021" name="PeerJ">
        <title>Extensive microbial diversity within the chicken gut microbiome revealed by metagenomics and culture.</title>
        <authorList>
            <person name="Gilroy R."/>
            <person name="Ravi A."/>
            <person name="Getino M."/>
            <person name="Pursley I."/>
            <person name="Horton D.L."/>
            <person name="Alikhan N.F."/>
            <person name="Baker D."/>
            <person name="Gharbi K."/>
            <person name="Hall N."/>
            <person name="Watson M."/>
            <person name="Adriaenssens E.M."/>
            <person name="Foster-Nyarko E."/>
            <person name="Jarju S."/>
            <person name="Secka A."/>
            <person name="Antonio M."/>
            <person name="Oren A."/>
            <person name="Chaudhuri R.R."/>
            <person name="La Ragione R."/>
            <person name="Hildebrand F."/>
            <person name="Pallen M.J."/>
        </authorList>
    </citation>
    <scope>NUCLEOTIDE SEQUENCE</scope>
    <source>
        <strain evidence="2">1647</strain>
    </source>
</reference>
<comment type="caution">
    <text evidence="2">The sequence shown here is derived from an EMBL/GenBank/DDBJ whole genome shotgun (WGS) entry which is preliminary data.</text>
</comment>
<sequence>GAAAGGLSEGRDGADTDTDGADAPRAEDPLDAPGAREVGEQSVWSFGDRADDAGTGADGTSSDGGSPGADPSGDDADQERR</sequence>
<dbReference type="AlphaFoldDB" id="A0A921GNV8"/>
<reference evidence="2" key="2">
    <citation type="submission" date="2021-09" db="EMBL/GenBank/DDBJ databases">
        <authorList>
            <person name="Gilroy R."/>
        </authorList>
    </citation>
    <scope>NUCLEOTIDE SEQUENCE</scope>
    <source>
        <strain evidence="2">1647</strain>
    </source>
</reference>
<dbReference type="EMBL" id="DYWO01000216">
    <property type="protein sequence ID" value="HJF49591.1"/>
    <property type="molecule type" value="Genomic_DNA"/>
</dbReference>
<gene>
    <name evidence="2" type="ORF">K8W24_07295</name>
</gene>
<feature type="region of interest" description="Disordered" evidence="1">
    <location>
        <begin position="1"/>
        <end position="81"/>
    </location>
</feature>
<dbReference type="Proteomes" id="UP000775129">
    <property type="component" value="Unassembled WGS sequence"/>
</dbReference>
<evidence type="ECO:0000256" key="1">
    <source>
        <dbReference type="SAM" id="MobiDB-lite"/>
    </source>
</evidence>
<feature type="compositionally biased region" description="Acidic residues" evidence="1">
    <location>
        <begin position="72"/>
        <end position="81"/>
    </location>
</feature>
<feature type="non-terminal residue" evidence="2">
    <location>
        <position position="1"/>
    </location>
</feature>
<protein>
    <submittedName>
        <fullName evidence="2">Uncharacterized protein</fullName>
    </submittedName>
</protein>
<feature type="compositionally biased region" description="Low complexity" evidence="1">
    <location>
        <begin position="53"/>
        <end position="71"/>
    </location>
</feature>
<evidence type="ECO:0000313" key="2">
    <source>
        <dbReference type="EMBL" id="HJF49591.1"/>
    </source>
</evidence>